<sequence>MTVKLKFSSAGSTLAIGSTISFSISNMKNYKSFAPSTNPFTFLSYSSSGSTYLRQQETSSIFIVTSQVASISSVSVSSDLDYLEEEAVYTFSFNVKSYIPSGGTVQITFPNIFTFNSPALNSCTYTCSALNQISTYEYSFTATNFPTSSSAITFSISMVVNPTYPVYSGLTGTEQFQFKTFDDNDFDMDYVQDGTFSLDCNLPCRSCSGSDPDSWCNWNQRDFICCQRQ</sequence>
<gene>
    <name evidence="1" type="ORF">PPERSA_04585</name>
</gene>
<keyword evidence="2" id="KW-1185">Reference proteome</keyword>
<proteinExistence type="predicted"/>
<name>A0A0V0QEE7_PSEPJ</name>
<evidence type="ECO:0000313" key="1">
    <source>
        <dbReference type="EMBL" id="KRX00564.1"/>
    </source>
</evidence>
<accession>A0A0V0QEE7</accession>
<protein>
    <submittedName>
        <fullName evidence="1">Uncharacterized protein</fullName>
    </submittedName>
</protein>
<dbReference type="AlphaFoldDB" id="A0A0V0QEE7"/>
<dbReference type="Proteomes" id="UP000054937">
    <property type="component" value="Unassembled WGS sequence"/>
</dbReference>
<dbReference type="EMBL" id="LDAU01000185">
    <property type="protein sequence ID" value="KRX00564.1"/>
    <property type="molecule type" value="Genomic_DNA"/>
</dbReference>
<evidence type="ECO:0000313" key="2">
    <source>
        <dbReference type="Proteomes" id="UP000054937"/>
    </source>
</evidence>
<comment type="caution">
    <text evidence="1">The sequence shown here is derived from an EMBL/GenBank/DDBJ whole genome shotgun (WGS) entry which is preliminary data.</text>
</comment>
<organism evidence="1 2">
    <name type="scientific">Pseudocohnilembus persalinus</name>
    <name type="common">Ciliate</name>
    <dbReference type="NCBI Taxonomy" id="266149"/>
    <lineage>
        <taxon>Eukaryota</taxon>
        <taxon>Sar</taxon>
        <taxon>Alveolata</taxon>
        <taxon>Ciliophora</taxon>
        <taxon>Intramacronucleata</taxon>
        <taxon>Oligohymenophorea</taxon>
        <taxon>Scuticociliatia</taxon>
        <taxon>Philasterida</taxon>
        <taxon>Pseudocohnilembidae</taxon>
        <taxon>Pseudocohnilembus</taxon>
    </lineage>
</organism>
<reference evidence="1 2" key="1">
    <citation type="journal article" date="2015" name="Sci. Rep.">
        <title>Genome of the facultative scuticociliatosis pathogen Pseudocohnilembus persalinus provides insight into its virulence through horizontal gene transfer.</title>
        <authorList>
            <person name="Xiong J."/>
            <person name="Wang G."/>
            <person name="Cheng J."/>
            <person name="Tian M."/>
            <person name="Pan X."/>
            <person name="Warren A."/>
            <person name="Jiang C."/>
            <person name="Yuan D."/>
            <person name="Miao W."/>
        </authorList>
    </citation>
    <scope>NUCLEOTIDE SEQUENCE [LARGE SCALE GENOMIC DNA]</scope>
    <source>
        <strain evidence="1">36N120E</strain>
    </source>
</reference>
<dbReference type="InParanoid" id="A0A0V0QEE7"/>